<dbReference type="PANTHER" id="PTHR48081:SF33">
    <property type="entry name" value="KYNURENINE FORMAMIDASE"/>
    <property type="match status" value="1"/>
</dbReference>
<evidence type="ECO:0000313" key="3">
    <source>
        <dbReference type="EMBL" id="WZW55373.1"/>
    </source>
</evidence>
<evidence type="ECO:0000256" key="1">
    <source>
        <dbReference type="ARBA" id="ARBA00022801"/>
    </source>
</evidence>
<dbReference type="InterPro" id="IPR050300">
    <property type="entry name" value="GDXG_lipolytic_enzyme"/>
</dbReference>
<evidence type="ECO:0000313" key="4">
    <source>
        <dbReference type="Proteomes" id="UP001484179"/>
    </source>
</evidence>
<dbReference type="GO" id="GO:0016787">
    <property type="term" value="F:hydrolase activity"/>
    <property type="evidence" value="ECO:0007669"/>
    <property type="project" value="UniProtKB-KW"/>
</dbReference>
<keyword evidence="4" id="KW-1185">Reference proteome</keyword>
<dbReference type="EMBL" id="CP150849">
    <property type="protein sequence ID" value="WZW55373.1"/>
    <property type="molecule type" value="Genomic_DNA"/>
</dbReference>
<dbReference type="Gene3D" id="3.40.50.1820">
    <property type="entry name" value="alpha/beta hydrolase"/>
    <property type="match status" value="1"/>
</dbReference>
<evidence type="ECO:0000259" key="2">
    <source>
        <dbReference type="Pfam" id="PF07859"/>
    </source>
</evidence>
<dbReference type="InterPro" id="IPR013094">
    <property type="entry name" value="AB_hydrolase_3"/>
</dbReference>
<protein>
    <submittedName>
        <fullName evidence="3">Alpha/beta hydrolase</fullName>
    </submittedName>
</protein>
<feature type="domain" description="Alpha/beta hydrolase fold-3" evidence="2">
    <location>
        <begin position="69"/>
        <end position="250"/>
    </location>
</feature>
<sequence length="275" mass="29802">MWQKFKDAELAREYSPSSVVPNYRAVVAAYTSESRTVSTSLENHRLAYGPSSDEYSIVFAGRGAPDRVVVFIHGGYWQELSADDCCFPAREFVDRGISYASVNYALAPSVSIEAMVQQCAAAIQAIASAYPDASLVIAGSSAGAHLAAMMNTLDWAPGLTTRVKGYVLASGVYDLRPIARTYINAPLKLDSETAVAVSPMFMNPRYLVPTLVCWGEHETAEFKRQSFEFGQRLSSSDVPVQLLEVTGRNHFDILFDLAAPSSELGAAVDHLIGAS</sequence>
<dbReference type="InterPro" id="IPR029058">
    <property type="entry name" value="AB_hydrolase_fold"/>
</dbReference>
<proteinExistence type="predicted"/>
<accession>A0ABZ3BK91</accession>
<gene>
    <name evidence="3" type="ORF">WN985_06825</name>
</gene>
<dbReference type="PANTHER" id="PTHR48081">
    <property type="entry name" value="AB HYDROLASE SUPERFAMILY PROTEIN C4A8.06C"/>
    <property type="match status" value="1"/>
</dbReference>
<dbReference type="RefSeq" id="WP_342309278.1">
    <property type="nucleotide sequence ID" value="NZ_CP150849.1"/>
</dbReference>
<keyword evidence="1 3" id="KW-0378">Hydrolase</keyword>
<organism evidence="3 4">
    <name type="scientific">Burkholderia pyrrocinia</name>
    <name type="common">Pseudomonas pyrrocinia</name>
    <dbReference type="NCBI Taxonomy" id="60550"/>
    <lineage>
        <taxon>Bacteria</taxon>
        <taxon>Pseudomonadati</taxon>
        <taxon>Pseudomonadota</taxon>
        <taxon>Betaproteobacteria</taxon>
        <taxon>Burkholderiales</taxon>
        <taxon>Burkholderiaceae</taxon>
        <taxon>Burkholderia</taxon>
        <taxon>Burkholderia cepacia complex</taxon>
    </lineage>
</organism>
<name>A0ABZ3BK91_BURPY</name>
<dbReference type="Pfam" id="PF07859">
    <property type="entry name" value="Abhydrolase_3"/>
    <property type="match status" value="1"/>
</dbReference>
<dbReference type="SUPFAM" id="SSF53474">
    <property type="entry name" value="alpha/beta-Hydrolases"/>
    <property type="match status" value="1"/>
</dbReference>
<dbReference type="Proteomes" id="UP001484179">
    <property type="component" value="Chromosome 1"/>
</dbReference>
<reference evidence="3 4" key="1">
    <citation type="submission" date="2024-04" db="EMBL/GenBank/DDBJ databases">
        <title>Biological Control Activity of Plant Growth Promoting Rhizobacteria Burkholderia pyrrocinia BX1 against Tobacco black shank Introduction Tobacco black shank (TBS) caused by the oomycete Phytophthora. nicotianae (P. nicotianae) has become a destructive soil.</title>
        <authorList>
            <person name="Liu X."/>
            <person name="Shu C."/>
        </authorList>
    </citation>
    <scope>NUCLEOTIDE SEQUENCE [LARGE SCALE GENOMIC DNA]</scope>
    <source>
        <strain evidence="3 4">BX1</strain>
    </source>
</reference>